<feature type="binding site" evidence="2">
    <location>
        <position position="41"/>
    </location>
    <ligand>
        <name>Mg(2+)</name>
        <dbReference type="ChEBI" id="CHEBI:18420"/>
    </ligand>
</feature>
<evidence type="ECO:0000256" key="1">
    <source>
        <dbReference type="ARBA" id="ARBA00022756"/>
    </source>
</evidence>
<feature type="binding site" evidence="2">
    <location>
        <begin position="165"/>
        <end position="166"/>
    </location>
    <ligand>
        <name>ATP</name>
        <dbReference type="ChEBI" id="CHEBI:30616"/>
    </ligand>
</feature>
<feature type="binding site" evidence="2">
    <location>
        <position position="105"/>
    </location>
    <ligand>
        <name>Mg(2+)</name>
        <dbReference type="ChEBI" id="CHEBI:18420"/>
    </ligand>
</feature>
<comment type="subunit">
    <text evidence="2">Homodimer.</text>
</comment>
<organism evidence="3 4">
    <name type="scientific">Candidatus Campylobacter infans</name>
    <dbReference type="NCBI Taxonomy" id="2561898"/>
    <lineage>
        <taxon>Bacteria</taxon>
        <taxon>Pseudomonadati</taxon>
        <taxon>Campylobacterota</taxon>
        <taxon>Epsilonproteobacteria</taxon>
        <taxon>Campylobacterales</taxon>
        <taxon>Campylobacteraceae</taxon>
        <taxon>Campylobacter</taxon>
    </lineage>
</organism>
<keyword evidence="1 2" id="KW-0093">Biotin biosynthesis</keyword>
<comment type="pathway">
    <text evidence="2">Cofactor biosynthesis; biotin biosynthesis; biotin from 7,8-diaminononanoate: step 1/2.</text>
</comment>
<accession>A0A7H9CIJ9</accession>
<comment type="catalytic activity">
    <reaction evidence="2">
        <text>(7R,8S)-7,8-diammoniononanoate + CO2 + ATP = (4R,5S)-dethiobiotin + ADP + phosphate + 3 H(+)</text>
        <dbReference type="Rhea" id="RHEA:15805"/>
        <dbReference type="ChEBI" id="CHEBI:15378"/>
        <dbReference type="ChEBI" id="CHEBI:16526"/>
        <dbReference type="ChEBI" id="CHEBI:30616"/>
        <dbReference type="ChEBI" id="CHEBI:43474"/>
        <dbReference type="ChEBI" id="CHEBI:149469"/>
        <dbReference type="ChEBI" id="CHEBI:149473"/>
        <dbReference type="ChEBI" id="CHEBI:456216"/>
        <dbReference type="EC" id="6.3.3.3"/>
    </reaction>
</comment>
<keyword evidence="2" id="KW-0460">Magnesium</keyword>
<dbReference type="InterPro" id="IPR004472">
    <property type="entry name" value="DTB_synth_BioD"/>
</dbReference>
<reference evidence="3 4" key="1">
    <citation type="submission" date="2020-02" db="EMBL/GenBank/DDBJ databases">
        <title>Complete genome sequence of the novel Campylobacter species Candidatus Campylobacter infans.</title>
        <authorList>
            <person name="Duim B."/>
            <person name="Zomer A."/>
            <person name="van der Graaf L."/>
            <person name="Wagenaar J."/>
        </authorList>
    </citation>
    <scope>NUCLEOTIDE SEQUENCE [LARGE SCALE GENOMIC DNA]</scope>
    <source>
        <strain evidence="3 4">19S00001</strain>
    </source>
</reference>
<evidence type="ECO:0000313" key="4">
    <source>
        <dbReference type="Proteomes" id="UP000509414"/>
    </source>
</evidence>
<gene>
    <name evidence="2 3" type="primary">bioD</name>
    <name evidence="3" type="ORF">CINF_1468</name>
</gene>
<dbReference type="Gene3D" id="3.40.50.300">
    <property type="entry name" value="P-loop containing nucleotide triphosphate hydrolases"/>
    <property type="match status" value="1"/>
</dbReference>
<evidence type="ECO:0000256" key="2">
    <source>
        <dbReference type="HAMAP-Rule" id="MF_00336"/>
    </source>
</evidence>
<dbReference type="EC" id="6.3.3.3" evidence="2"/>
<dbReference type="UniPathway" id="UPA00078">
    <property type="reaction ID" value="UER00161"/>
</dbReference>
<dbReference type="SUPFAM" id="SSF52540">
    <property type="entry name" value="P-loop containing nucleoside triphosphate hydrolases"/>
    <property type="match status" value="1"/>
</dbReference>
<feature type="active site" evidence="2">
    <location>
        <position position="32"/>
    </location>
</feature>
<feature type="binding site" evidence="2">
    <location>
        <begin position="12"/>
        <end position="17"/>
    </location>
    <ligand>
        <name>ATP</name>
        <dbReference type="ChEBI" id="CHEBI:30616"/>
    </ligand>
</feature>
<proteinExistence type="inferred from homology"/>
<comment type="subcellular location">
    <subcellularLocation>
        <location evidence="2">Cytoplasm</location>
    </subcellularLocation>
</comment>
<keyword evidence="2" id="KW-0963">Cytoplasm</keyword>
<dbReference type="GO" id="GO:0005829">
    <property type="term" value="C:cytosol"/>
    <property type="evidence" value="ECO:0007669"/>
    <property type="project" value="TreeGrafter"/>
</dbReference>
<keyword evidence="2" id="KW-0547">Nucleotide-binding</keyword>
<dbReference type="GO" id="GO:0005524">
    <property type="term" value="F:ATP binding"/>
    <property type="evidence" value="ECO:0007669"/>
    <property type="project" value="UniProtKB-UniRule"/>
</dbReference>
<dbReference type="RefSeq" id="WP_179975066.1">
    <property type="nucleotide sequence ID" value="NZ_CP049075.1"/>
</dbReference>
<comment type="cofactor">
    <cofactor evidence="2">
        <name>Mg(2+)</name>
        <dbReference type="ChEBI" id="CHEBI:18420"/>
    </cofactor>
</comment>
<dbReference type="GO" id="GO:0004141">
    <property type="term" value="F:dethiobiotin synthase activity"/>
    <property type="evidence" value="ECO:0007669"/>
    <property type="project" value="UniProtKB-UniRule"/>
</dbReference>
<dbReference type="Proteomes" id="UP000509414">
    <property type="component" value="Chromosome"/>
</dbReference>
<keyword evidence="4" id="KW-1185">Reference proteome</keyword>
<feature type="binding site" evidence="2">
    <location>
        <begin position="105"/>
        <end position="108"/>
    </location>
    <ligand>
        <name>ATP</name>
        <dbReference type="ChEBI" id="CHEBI:30616"/>
    </ligand>
</feature>
<keyword evidence="2" id="KW-0479">Metal-binding</keyword>
<dbReference type="CDD" id="cd03109">
    <property type="entry name" value="DTBS"/>
    <property type="match status" value="1"/>
</dbReference>
<dbReference type="EMBL" id="CP049075">
    <property type="protein sequence ID" value="QLI05947.1"/>
    <property type="molecule type" value="Genomic_DNA"/>
</dbReference>
<keyword evidence="2" id="KW-0067">ATP-binding</keyword>
<comment type="function">
    <text evidence="2">Catalyzes a mechanistically unusual reaction, the ATP-dependent insertion of CO2 between the N7 and N8 nitrogen atoms of 7,8-diaminopelargonic acid (DAPA, also called 7,8-diammoniononanoate) to form a ureido ring.</text>
</comment>
<feature type="binding site" evidence="2">
    <location>
        <position position="41"/>
    </location>
    <ligand>
        <name>ATP</name>
        <dbReference type="ChEBI" id="CHEBI:30616"/>
    </ligand>
</feature>
<dbReference type="GO" id="GO:0000287">
    <property type="term" value="F:magnesium ion binding"/>
    <property type="evidence" value="ECO:0007669"/>
    <property type="project" value="UniProtKB-UniRule"/>
</dbReference>
<keyword evidence="2 3" id="KW-0436">Ligase</keyword>
<dbReference type="HAMAP" id="MF_00336">
    <property type="entry name" value="BioD"/>
    <property type="match status" value="1"/>
</dbReference>
<protein>
    <recommendedName>
        <fullName evidence="2">ATP-dependent dethiobiotin synthetase BioD</fullName>
        <ecNumber evidence="2">6.3.3.3</ecNumber>
    </recommendedName>
    <alternativeName>
        <fullName evidence="2">DTB synthetase</fullName>
        <shortName evidence="2">DTBS</shortName>
    </alternativeName>
    <alternativeName>
        <fullName evidence="2">Dethiobiotin synthase</fullName>
    </alternativeName>
</protein>
<comment type="similarity">
    <text evidence="2">Belongs to the dethiobiotin synthetase family.</text>
</comment>
<dbReference type="PANTHER" id="PTHR43210">
    <property type="entry name" value="DETHIOBIOTIN SYNTHETASE"/>
    <property type="match status" value="1"/>
</dbReference>
<name>A0A7H9CIJ9_9BACT</name>
<dbReference type="GO" id="GO:0009102">
    <property type="term" value="P:biotin biosynthetic process"/>
    <property type="evidence" value="ECO:0007669"/>
    <property type="project" value="UniProtKB-UniRule"/>
</dbReference>
<dbReference type="AlphaFoldDB" id="A0A7H9CIJ9"/>
<dbReference type="Pfam" id="PF13500">
    <property type="entry name" value="AAA_26"/>
    <property type="match status" value="1"/>
</dbReference>
<evidence type="ECO:0000313" key="3">
    <source>
        <dbReference type="EMBL" id="QLI05947.1"/>
    </source>
</evidence>
<dbReference type="PANTHER" id="PTHR43210:SF5">
    <property type="entry name" value="DETHIOBIOTIN SYNTHETASE"/>
    <property type="match status" value="1"/>
</dbReference>
<dbReference type="InterPro" id="IPR027417">
    <property type="entry name" value="P-loop_NTPase"/>
</dbReference>
<dbReference type="KEGG" id="cinf:CINF_1468"/>
<comment type="caution">
    <text evidence="2">Lacks conserved residue(s) required for the propagation of feature annotation.</text>
</comment>
<sequence length="219" mass="24658">MKNIFLASIHTNAGKTHASAVLCASFGYEYFKLIQAGTPSDSEFMAEFNLKYCAKNPSFLKTIKIHKAGFDLAHACSPHAGMIKENLNINGLNIKPAQNENLLIELAGGLFTPLDREHFMIDYVEKYDFGVFLVACEYLGSINHTALSIEVLKARNIKLLGVIFSNCQDELSKDFLKKHYNHIKFFELLYFDDEKSLKNACISLKEQILISGVLDDLPR</sequence>
<feature type="binding site" evidence="2">
    <location>
        <position position="16"/>
    </location>
    <ligand>
        <name>Mg(2+)</name>
        <dbReference type="ChEBI" id="CHEBI:18420"/>
    </ligand>
</feature>